<dbReference type="AlphaFoldDB" id="F8NKG8"/>
<dbReference type="Proteomes" id="UP000008064">
    <property type="component" value="Unassembled WGS sequence"/>
</dbReference>
<dbReference type="GeneID" id="18817789"/>
<protein>
    <submittedName>
        <fullName evidence="1">Uncharacterized protein</fullName>
    </submittedName>
</protein>
<dbReference type="RefSeq" id="XP_007314633.1">
    <property type="nucleotide sequence ID" value="XM_007314571.1"/>
</dbReference>
<organism>
    <name type="scientific">Serpula lacrymans var. lacrymans (strain S7.9)</name>
    <name type="common">Dry rot fungus</name>
    <dbReference type="NCBI Taxonomy" id="578457"/>
    <lineage>
        <taxon>Eukaryota</taxon>
        <taxon>Fungi</taxon>
        <taxon>Dikarya</taxon>
        <taxon>Basidiomycota</taxon>
        <taxon>Agaricomycotina</taxon>
        <taxon>Agaricomycetes</taxon>
        <taxon>Agaricomycetidae</taxon>
        <taxon>Boletales</taxon>
        <taxon>Coniophorineae</taxon>
        <taxon>Serpulaceae</taxon>
        <taxon>Serpula</taxon>
    </lineage>
</organism>
<gene>
    <name evidence="1" type="ORF">SERLADRAFT_458824</name>
</gene>
<dbReference type="HOGENOM" id="CLU_2533789_0_0_1"/>
<proteinExistence type="predicted"/>
<dbReference type="KEGG" id="sla:SERLADRAFT_458824"/>
<accession>F8NKG8</accession>
<name>F8NKG8_SERL9</name>
<dbReference type="EMBL" id="GL945430">
    <property type="protein sequence ID" value="EGO28434.1"/>
    <property type="molecule type" value="Genomic_DNA"/>
</dbReference>
<reference evidence="1" key="1">
    <citation type="submission" date="2011-04" db="EMBL/GenBank/DDBJ databases">
        <title>Evolution of plant cell wall degrading machinery underlies the functional diversity of forest fungi.</title>
        <authorList>
            <consortium name="US DOE Joint Genome Institute (JGI-PGF)"/>
            <person name="Eastwood D.C."/>
            <person name="Floudas D."/>
            <person name="Binder M."/>
            <person name="Majcherczyk A."/>
            <person name="Schneider P."/>
            <person name="Aerts A."/>
            <person name="Asiegbu F.O."/>
            <person name="Baker S.E."/>
            <person name="Barry K."/>
            <person name="Bendiksby M."/>
            <person name="Blumentritt M."/>
            <person name="Coutinho P.M."/>
            <person name="Cullen D."/>
            <person name="Cullen D."/>
            <person name="Gathman A."/>
            <person name="Goodell B."/>
            <person name="Henrissat B."/>
            <person name="Ihrmark K."/>
            <person name="Kauserud H."/>
            <person name="Kohler A."/>
            <person name="LaButti K."/>
            <person name="Lapidus A."/>
            <person name="Lavin J.L."/>
            <person name="Lee Y.-H."/>
            <person name="Lindquist E."/>
            <person name="Lilly W."/>
            <person name="Lucas S."/>
            <person name="Morin E."/>
            <person name="Murat C."/>
            <person name="Oguiza J.A."/>
            <person name="Park J."/>
            <person name="Pisabarro A.G."/>
            <person name="Riley R."/>
            <person name="Rosling A."/>
            <person name="Salamov A."/>
            <person name="Schmidt O."/>
            <person name="Schmutz J."/>
            <person name="Skrede I."/>
            <person name="Stenlid J."/>
            <person name="Wiebenga A."/>
            <person name="Xie X."/>
            <person name="Kues U."/>
            <person name="Hibbett D.S."/>
            <person name="Hoffmeister D."/>
            <person name="Hogberg N."/>
            <person name="Martin F."/>
            <person name="Grigoriev I.V."/>
            <person name="Watkinson S.C."/>
        </authorList>
    </citation>
    <scope>NUCLEOTIDE SEQUENCE</scope>
    <source>
        <strain evidence="1">S7.9</strain>
    </source>
</reference>
<evidence type="ECO:0000313" key="1">
    <source>
        <dbReference type="EMBL" id="EGO28434.1"/>
    </source>
</evidence>
<feature type="non-terminal residue" evidence="1">
    <location>
        <position position="84"/>
    </location>
</feature>
<sequence>MVKQPTRLSPRAHGPLYYRLFIQSLISKCANTNMNMTMLCARTALLFLTFSQWTLFELVYFTKIDTWVDTHIGHIRLRLKLQSF</sequence>